<evidence type="ECO:0008006" key="5">
    <source>
        <dbReference type="Google" id="ProtNLM"/>
    </source>
</evidence>
<keyword evidence="2" id="KW-0812">Transmembrane</keyword>
<evidence type="ECO:0000256" key="1">
    <source>
        <dbReference type="SAM" id="MobiDB-lite"/>
    </source>
</evidence>
<dbReference type="RefSeq" id="WP_151473344.1">
    <property type="nucleotide sequence ID" value="NZ_WBKG01000038.1"/>
</dbReference>
<organism evidence="3 4">
    <name type="scientific">Streptomyces triticiradicis</name>
    <dbReference type="NCBI Taxonomy" id="2651189"/>
    <lineage>
        <taxon>Bacteria</taxon>
        <taxon>Bacillati</taxon>
        <taxon>Actinomycetota</taxon>
        <taxon>Actinomycetes</taxon>
        <taxon>Kitasatosporales</taxon>
        <taxon>Streptomycetaceae</taxon>
        <taxon>Streptomyces</taxon>
    </lineage>
</organism>
<comment type="caution">
    <text evidence="3">The sequence shown here is derived from an EMBL/GenBank/DDBJ whole genome shotgun (WGS) entry which is preliminary data.</text>
</comment>
<feature type="compositionally biased region" description="Basic and acidic residues" evidence="1">
    <location>
        <begin position="34"/>
        <end position="57"/>
    </location>
</feature>
<proteinExistence type="predicted"/>
<reference evidence="3 4" key="1">
    <citation type="submission" date="2019-09" db="EMBL/GenBank/DDBJ databases">
        <title>Isolation and identification of active actinomycetes.</title>
        <authorList>
            <person name="Yu Z."/>
            <person name="Han C."/>
            <person name="Yu B."/>
        </authorList>
    </citation>
    <scope>NUCLEOTIDE SEQUENCE [LARGE SCALE GENOMIC DNA]</scope>
    <source>
        <strain evidence="3 4">NEAU-H2</strain>
    </source>
</reference>
<feature type="transmembrane region" description="Helical" evidence="2">
    <location>
        <begin position="6"/>
        <end position="25"/>
    </location>
</feature>
<feature type="region of interest" description="Disordered" evidence="1">
    <location>
        <begin position="30"/>
        <end position="59"/>
    </location>
</feature>
<evidence type="ECO:0000313" key="4">
    <source>
        <dbReference type="Proteomes" id="UP000442990"/>
    </source>
</evidence>
<keyword evidence="2" id="KW-0472">Membrane</keyword>
<protein>
    <recommendedName>
        <fullName evidence="5">Secreted protein</fullName>
    </recommendedName>
</protein>
<dbReference type="EMBL" id="WBKG01000038">
    <property type="protein sequence ID" value="KAB1980217.1"/>
    <property type="molecule type" value="Genomic_DNA"/>
</dbReference>
<evidence type="ECO:0000313" key="3">
    <source>
        <dbReference type="EMBL" id="KAB1980217.1"/>
    </source>
</evidence>
<sequence length="184" mass="21049">MSTGTLPAVIALIVVVIALAVAAVSSMRRRRSRERFGPEHDRTVERADGRHAAERELRGRRRRHDALDVRPLSDVARDRYTREWTAVQNEFVDRPEDGVRSADRLVTALMRDRGYPTEEFDQRARDLSGDHGRTLQRYRAAHQVEHLGTRHQATTEELRGAMAHYRALFDELLSDDGQARRAAS</sequence>
<name>A0A7J5D689_9ACTN</name>
<dbReference type="Proteomes" id="UP000442990">
    <property type="component" value="Unassembled WGS sequence"/>
</dbReference>
<keyword evidence="4" id="KW-1185">Reference proteome</keyword>
<gene>
    <name evidence="3" type="ORF">F8144_34275</name>
</gene>
<accession>A0A7J5D689</accession>
<evidence type="ECO:0000256" key="2">
    <source>
        <dbReference type="SAM" id="Phobius"/>
    </source>
</evidence>
<dbReference type="AlphaFoldDB" id="A0A7J5D689"/>
<keyword evidence="2" id="KW-1133">Transmembrane helix</keyword>